<keyword evidence="3" id="KW-1185">Reference proteome</keyword>
<gene>
    <name evidence="2" type="ORF">HRJ53_15220</name>
</gene>
<dbReference type="AlphaFoldDB" id="A0A7V8NRV7"/>
<evidence type="ECO:0000313" key="2">
    <source>
        <dbReference type="EMBL" id="MBA0086330.1"/>
    </source>
</evidence>
<evidence type="ECO:0000313" key="3">
    <source>
        <dbReference type="Proteomes" id="UP000567293"/>
    </source>
</evidence>
<dbReference type="InterPro" id="IPR036249">
    <property type="entry name" value="Thioredoxin-like_sf"/>
</dbReference>
<reference evidence="2" key="1">
    <citation type="submission" date="2020-06" db="EMBL/GenBank/DDBJ databases">
        <title>Legume-microbial interactions unlock mineral nutrients during tropical forest succession.</title>
        <authorList>
            <person name="Epihov D.Z."/>
        </authorList>
    </citation>
    <scope>NUCLEOTIDE SEQUENCE [LARGE SCALE GENOMIC DNA]</scope>
    <source>
        <strain evidence="2">Pan2503</strain>
    </source>
</reference>
<organism evidence="2 3">
    <name type="scientific">Candidatus Acidiferrum panamense</name>
    <dbReference type="NCBI Taxonomy" id="2741543"/>
    <lineage>
        <taxon>Bacteria</taxon>
        <taxon>Pseudomonadati</taxon>
        <taxon>Acidobacteriota</taxon>
        <taxon>Terriglobia</taxon>
        <taxon>Candidatus Acidiferrales</taxon>
        <taxon>Candidatus Acidiferrum</taxon>
    </lineage>
</organism>
<proteinExistence type="predicted"/>
<feature type="signal peptide" evidence="1">
    <location>
        <begin position="1"/>
        <end position="21"/>
    </location>
</feature>
<dbReference type="Gene3D" id="3.40.30.10">
    <property type="entry name" value="Glutaredoxin"/>
    <property type="match status" value="1"/>
</dbReference>
<sequence length="152" mass="16283">MSRRSLFLLAAVVSLPTLVVAQPAGRHDSGAWSGTIVYSSCNADEAFNESPECFRAAPGAKLSLYDDTNRVMYSLEPQEPAAAHLGDSVTVRGTLDGETIHVASLELMSIGLAPGQKAPDFSLHDQFGRKQTLDSLKGANGTVLLFFRSADW</sequence>
<accession>A0A7V8NRV7</accession>
<dbReference type="Proteomes" id="UP000567293">
    <property type="component" value="Unassembled WGS sequence"/>
</dbReference>
<feature type="chain" id="PRO_5031195578" description="Alkyl hydroperoxide reductase subunit C/ Thiol specific antioxidant domain-containing protein" evidence="1">
    <location>
        <begin position="22"/>
        <end position="152"/>
    </location>
</feature>
<comment type="caution">
    <text evidence="2">The sequence shown here is derived from an EMBL/GenBank/DDBJ whole genome shotgun (WGS) entry which is preliminary data.</text>
</comment>
<evidence type="ECO:0008006" key="4">
    <source>
        <dbReference type="Google" id="ProtNLM"/>
    </source>
</evidence>
<protein>
    <recommendedName>
        <fullName evidence="4">Alkyl hydroperoxide reductase subunit C/ Thiol specific antioxidant domain-containing protein</fullName>
    </recommendedName>
</protein>
<keyword evidence="1" id="KW-0732">Signal</keyword>
<name>A0A7V8NRV7_9BACT</name>
<evidence type="ECO:0000256" key="1">
    <source>
        <dbReference type="SAM" id="SignalP"/>
    </source>
</evidence>
<dbReference type="SUPFAM" id="SSF52833">
    <property type="entry name" value="Thioredoxin-like"/>
    <property type="match status" value="1"/>
</dbReference>
<dbReference type="EMBL" id="JACDQQ010001460">
    <property type="protein sequence ID" value="MBA0086330.1"/>
    <property type="molecule type" value="Genomic_DNA"/>
</dbReference>